<reference evidence="4 5" key="1">
    <citation type="journal article" date="2022" name="Nat. Genet.">
        <title>Improved pea reference genome and pan-genome highlight genomic features and evolutionary characteristics.</title>
        <authorList>
            <person name="Yang T."/>
            <person name="Liu R."/>
            <person name="Luo Y."/>
            <person name="Hu S."/>
            <person name="Wang D."/>
            <person name="Wang C."/>
            <person name="Pandey M.K."/>
            <person name="Ge S."/>
            <person name="Xu Q."/>
            <person name="Li N."/>
            <person name="Li G."/>
            <person name="Huang Y."/>
            <person name="Saxena R.K."/>
            <person name="Ji Y."/>
            <person name="Li M."/>
            <person name="Yan X."/>
            <person name="He Y."/>
            <person name="Liu Y."/>
            <person name="Wang X."/>
            <person name="Xiang C."/>
            <person name="Varshney R.K."/>
            <person name="Ding H."/>
            <person name="Gao S."/>
            <person name="Zong X."/>
        </authorList>
    </citation>
    <scope>NUCLEOTIDE SEQUENCE [LARGE SCALE GENOMIC DNA]</scope>
    <source>
        <strain evidence="4 5">cv. Zhongwan 6</strain>
    </source>
</reference>
<dbReference type="AlphaFoldDB" id="A0A9D4ZUM4"/>
<dbReference type="GO" id="GO:0006508">
    <property type="term" value="P:proteolysis"/>
    <property type="evidence" value="ECO:0007669"/>
    <property type="project" value="InterPro"/>
</dbReference>
<sequence>MATAKKMGPKSNKDAEFGYGADEVDSVKALHPGLIYDAKEEDYIKILCGHGLTTTALRSITGDDNNCSKITSAPAREI</sequence>
<dbReference type="InterPro" id="IPR036852">
    <property type="entry name" value="Peptidase_S8/S53_dom_sf"/>
</dbReference>
<name>A0A9D4ZUM4_PEA</name>
<dbReference type="Gene3D" id="3.40.50.200">
    <property type="entry name" value="Peptidase S8/S53 domain"/>
    <property type="match status" value="1"/>
</dbReference>
<proteinExistence type="inferred from homology"/>
<organism evidence="4 5">
    <name type="scientific">Pisum sativum</name>
    <name type="common">Garden pea</name>
    <name type="synonym">Lathyrus oleraceus</name>
    <dbReference type="NCBI Taxonomy" id="3888"/>
    <lineage>
        <taxon>Eukaryota</taxon>
        <taxon>Viridiplantae</taxon>
        <taxon>Streptophyta</taxon>
        <taxon>Embryophyta</taxon>
        <taxon>Tracheophyta</taxon>
        <taxon>Spermatophyta</taxon>
        <taxon>Magnoliopsida</taxon>
        <taxon>eudicotyledons</taxon>
        <taxon>Gunneridae</taxon>
        <taxon>Pentapetalae</taxon>
        <taxon>rosids</taxon>
        <taxon>fabids</taxon>
        <taxon>Fabales</taxon>
        <taxon>Fabaceae</taxon>
        <taxon>Papilionoideae</taxon>
        <taxon>50 kb inversion clade</taxon>
        <taxon>NPAAA clade</taxon>
        <taxon>Hologalegina</taxon>
        <taxon>IRL clade</taxon>
        <taxon>Fabeae</taxon>
        <taxon>Lathyrus</taxon>
    </lineage>
</organism>
<evidence type="ECO:0000256" key="3">
    <source>
        <dbReference type="ARBA" id="ARBA00022729"/>
    </source>
</evidence>
<dbReference type="Gramene" id="Psat07G0130900-T1">
    <property type="protein sequence ID" value="KAI5384249.1"/>
    <property type="gene ID" value="KIW84_071309"/>
</dbReference>
<accession>A0A9D4ZUM4</accession>
<dbReference type="PANTHER" id="PTHR10795">
    <property type="entry name" value="PROPROTEIN CONVERTASE SUBTILISIN/KEXIN"/>
    <property type="match status" value="1"/>
</dbReference>
<dbReference type="InterPro" id="IPR045051">
    <property type="entry name" value="SBT"/>
</dbReference>
<comment type="subcellular location">
    <subcellularLocation>
        <location evidence="1">Secreted</location>
    </subcellularLocation>
</comment>
<dbReference type="GO" id="GO:0005576">
    <property type="term" value="C:extracellular region"/>
    <property type="evidence" value="ECO:0007669"/>
    <property type="project" value="UniProtKB-SubCell"/>
</dbReference>
<comment type="similarity">
    <text evidence="2">Belongs to the peptidase S8 family.</text>
</comment>
<comment type="caution">
    <text evidence="4">The sequence shown here is derived from an EMBL/GenBank/DDBJ whole genome shotgun (WGS) entry which is preliminary data.</text>
</comment>
<evidence type="ECO:0000256" key="2">
    <source>
        <dbReference type="ARBA" id="ARBA00011073"/>
    </source>
</evidence>
<keyword evidence="5" id="KW-1185">Reference proteome</keyword>
<dbReference type="EMBL" id="JAMSHJ010000007">
    <property type="protein sequence ID" value="KAI5384249.1"/>
    <property type="molecule type" value="Genomic_DNA"/>
</dbReference>
<dbReference type="GO" id="GO:0004252">
    <property type="term" value="F:serine-type endopeptidase activity"/>
    <property type="evidence" value="ECO:0007669"/>
    <property type="project" value="InterPro"/>
</dbReference>
<evidence type="ECO:0000313" key="5">
    <source>
        <dbReference type="Proteomes" id="UP001058974"/>
    </source>
</evidence>
<evidence type="ECO:0000313" key="4">
    <source>
        <dbReference type="EMBL" id="KAI5384249.1"/>
    </source>
</evidence>
<protein>
    <submittedName>
        <fullName evidence="4">Uncharacterized protein</fullName>
    </submittedName>
</protein>
<gene>
    <name evidence="4" type="ORF">KIW84_071309</name>
</gene>
<keyword evidence="3" id="KW-0732">Signal</keyword>
<evidence type="ECO:0000256" key="1">
    <source>
        <dbReference type="ARBA" id="ARBA00004613"/>
    </source>
</evidence>
<dbReference type="Proteomes" id="UP001058974">
    <property type="component" value="Chromosome 7"/>
</dbReference>